<reference evidence="3 4" key="1">
    <citation type="submission" date="2019-12" db="EMBL/GenBank/DDBJ databases">
        <title>Mucilaginibacter sp. HMF7410 genome sequencing and assembly.</title>
        <authorList>
            <person name="Kang H."/>
            <person name="Cha I."/>
            <person name="Kim H."/>
            <person name="Joh K."/>
        </authorList>
    </citation>
    <scope>NUCLEOTIDE SEQUENCE [LARGE SCALE GENOMIC DNA]</scope>
    <source>
        <strain evidence="3 4">HMF7410</strain>
    </source>
</reference>
<name>A0A7K1SVS4_9SPHI</name>
<dbReference type="PANTHER" id="PTHR43084:SF1">
    <property type="entry name" value="PERSULFIDE DIOXYGENASE ETHE1, MITOCHONDRIAL"/>
    <property type="match status" value="1"/>
</dbReference>
<dbReference type="InterPro" id="IPR036866">
    <property type="entry name" value="RibonucZ/Hydroxyglut_hydro"/>
</dbReference>
<dbReference type="InterPro" id="IPR001763">
    <property type="entry name" value="Rhodanese-like_dom"/>
</dbReference>
<feature type="domain" description="Rhodanese" evidence="2">
    <location>
        <begin position="366"/>
        <end position="449"/>
    </location>
</feature>
<protein>
    <submittedName>
        <fullName evidence="3">MBL fold metallo-hydrolase</fullName>
    </submittedName>
</protein>
<dbReference type="Pfam" id="PF00753">
    <property type="entry name" value="Lactamase_B"/>
    <property type="match status" value="1"/>
</dbReference>
<dbReference type="GO" id="GO:0046872">
    <property type="term" value="F:metal ion binding"/>
    <property type="evidence" value="ECO:0007669"/>
    <property type="project" value="UniProtKB-KW"/>
</dbReference>
<dbReference type="InterPro" id="IPR001279">
    <property type="entry name" value="Metallo-B-lactamas"/>
</dbReference>
<organism evidence="3 4">
    <name type="scientific">Mucilaginibacter arboris</name>
    <dbReference type="NCBI Taxonomy" id="2682090"/>
    <lineage>
        <taxon>Bacteria</taxon>
        <taxon>Pseudomonadati</taxon>
        <taxon>Bacteroidota</taxon>
        <taxon>Sphingobacteriia</taxon>
        <taxon>Sphingobacteriales</taxon>
        <taxon>Sphingobacteriaceae</taxon>
        <taxon>Mucilaginibacter</taxon>
    </lineage>
</organism>
<dbReference type="InterPro" id="IPR051682">
    <property type="entry name" value="Mito_Persulfide_Diox"/>
</dbReference>
<dbReference type="GO" id="GO:0050313">
    <property type="term" value="F:sulfur dioxygenase activity"/>
    <property type="evidence" value="ECO:0007669"/>
    <property type="project" value="InterPro"/>
</dbReference>
<dbReference type="PANTHER" id="PTHR43084">
    <property type="entry name" value="PERSULFIDE DIOXYGENASE ETHE1"/>
    <property type="match status" value="1"/>
</dbReference>
<dbReference type="InterPro" id="IPR036873">
    <property type="entry name" value="Rhodanese-like_dom_sf"/>
</dbReference>
<dbReference type="GO" id="GO:0016787">
    <property type="term" value="F:hydrolase activity"/>
    <property type="evidence" value="ECO:0007669"/>
    <property type="project" value="UniProtKB-KW"/>
</dbReference>
<sequence>MVIEQFEDKSLSHYAYAIVSKQEMVLIDPARNIKPYLDFAAKHQAKIIAVIETHPHADFVSGHLELHQKLGTTIYCSALTGATYPHQSFDEDDVLTFGNIKLKAINTPGHSPDSISILLEQNGKQHAVFTGDALFIGDCGRPDLRETVGNLTAQREELALQMYHSLRQKLMVLDDKTLVYPAHGAGTLCGKALSEANSSTIGQEKISNWALQEMPEAEFVKELIAGQPFVPKYFAAAVELNKKGAENLETALAKIKPGTEILSVKEASRLDQSIVLVDTRPDTKFKAGHLPNSINLMASGKFETWLGSIVAPGEAFYLAAEDEQALKQMINATAKIGYESNIKEAFVLKAGNIQLEKLNEDAFTNNKSAYTIIDVRNPGEVEENPVFETAIQIPLHELRERAGEISAEKPIVVHCAAGYRSAAGSSILESAFAGRAKVFDFGDGIAALL</sequence>
<dbReference type="InterPro" id="IPR044528">
    <property type="entry name" value="POD-like_MBL-fold"/>
</dbReference>
<keyword evidence="4" id="KW-1185">Reference proteome</keyword>
<keyword evidence="1" id="KW-0479">Metal-binding</keyword>
<keyword evidence="3" id="KW-0378">Hydrolase</keyword>
<dbReference type="CDD" id="cd07724">
    <property type="entry name" value="POD-like_MBL-fold"/>
    <property type="match status" value="1"/>
</dbReference>
<dbReference type="SUPFAM" id="SSF56281">
    <property type="entry name" value="Metallo-hydrolase/oxidoreductase"/>
    <property type="match status" value="1"/>
</dbReference>
<dbReference type="AlphaFoldDB" id="A0A7K1SVS4"/>
<evidence type="ECO:0000256" key="1">
    <source>
        <dbReference type="ARBA" id="ARBA00022723"/>
    </source>
</evidence>
<dbReference type="RefSeq" id="WP_157565758.1">
    <property type="nucleotide sequence ID" value="NZ_WPIK01000006.1"/>
</dbReference>
<accession>A0A7K1SVS4</accession>
<comment type="caution">
    <text evidence="3">The sequence shown here is derived from an EMBL/GenBank/DDBJ whole genome shotgun (WGS) entry which is preliminary data.</text>
</comment>
<dbReference type="GO" id="GO:0006749">
    <property type="term" value="P:glutathione metabolic process"/>
    <property type="evidence" value="ECO:0007669"/>
    <property type="project" value="InterPro"/>
</dbReference>
<feature type="domain" description="Rhodanese" evidence="2">
    <location>
        <begin position="270"/>
        <end position="296"/>
    </location>
</feature>
<dbReference type="GO" id="GO:0070813">
    <property type="term" value="P:hydrogen sulfide metabolic process"/>
    <property type="evidence" value="ECO:0007669"/>
    <property type="project" value="TreeGrafter"/>
</dbReference>
<dbReference type="Gene3D" id="3.60.15.10">
    <property type="entry name" value="Ribonuclease Z/Hydroxyacylglutathione hydrolase-like"/>
    <property type="match status" value="1"/>
</dbReference>
<dbReference type="Gene3D" id="3.40.250.10">
    <property type="entry name" value="Rhodanese-like domain"/>
    <property type="match status" value="2"/>
</dbReference>
<evidence type="ECO:0000313" key="4">
    <source>
        <dbReference type="Proteomes" id="UP000462014"/>
    </source>
</evidence>
<dbReference type="EMBL" id="WPIK01000006">
    <property type="protein sequence ID" value="MVN21431.1"/>
    <property type="molecule type" value="Genomic_DNA"/>
</dbReference>
<evidence type="ECO:0000313" key="3">
    <source>
        <dbReference type="EMBL" id="MVN21431.1"/>
    </source>
</evidence>
<dbReference type="Proteomes" id="UP000462014">
    <property type="component" value="Unassembled WGS sequence"/>
</dbReference>
<dbReference type="SUPFAM" id="SSF52821">
    <property type="entry name" value="Rhodanese/Cell cycle control phosphatase"/>
    <property type="match status" value="2"/>
</dbReference>
<dbReference type="PROSITE" id="PS50206">
    <property type="entry name" value="RHODANESE_3"/>
    <property type="match status" value="2"/>
</dbReference>
<proteinExistence type="predicted"/>
<dbReference type="FunFam" id="3.60.15.10:FF:000030">
    <property type="entry name" value="Metallo-beta-lactamase family protein"/>
    <property type="match status" value="1"/>
</dbReference>
<dbReference type="Pfam" id="PF00581">
    <property type="entry name" value="Rhodanese"/>
    <property type="match status" value="2"/>
</dbReference>
<dbReference type="SMART" id="SM00849">
    <property type="entry name" value="Lactamase_B"/>
    <property type="match status" value="1"/>
</dbReference>
<gene>
    <name evidence="3" type="ORF">GO621_07765</name>
</gene>
<evidence type="ECO:0000259" key="2">
    <source>
        <dbReference type="PROSITE" id="PS50206"/>
    </source>
</evidence>